<dbReference type="Proteomes" id="UP000037151">
    <property type="component" value="Unassembled WGS sequence"/>
</dbReference>
<dbReference type="PATRIC" id="fig|42234.21.peg.3448"/>
<evidence type="ECO:0000313" key="3">
    <source>
        <dbReference type="Proteomes" id="UP000037151"/>
    </source>
</evidence>
<dbReference type="InterPro" id="IPR025164">
    <property type="entry name" value="Toastrack_DUF4097"/>
</dbReference>
<feature type="domain" description="DUF4097" evidence="1">
    <location>
        <begin position="16"/>
        <end position="207"/>
    </location>
</feature>
<sequence length="221" mass="22599">MQKFDTPAVITATLSIPAGRIQLIAADRTDTTVEIRPADAGKSRDVKTAEQTTVSYDAGVLRIESPTPKSQLLGGQGSVEVTVQLPAGSRVVAKAGAAELRGVGRLGDVTFDGGYREVKLDEAASTQLTVHDGDITIGRLTGPAGISTQRGTIRVTEAVRGAVGLKTQQGDIEIGAAQGVSASLDAGTSSGRVSNSLKNDGTSDLVITATTSLGNITARSL</sequence>
<organism evidence="2 3">
    <name type="scientific">Streptomyces acidiscabies</name>
    <dbReference type="NCBI Taxonomy" id="42234"/>
    <lineage>
        <taxon>Bacteria</taxon>
        <taxon>Bacillati</taxon>
        <taxon>Actinomycetota</taxon>
        <taxon>Actinomycetes</taxon>
        <taxon>Kitasatosporales</taxon>
        <taxon>Streptomycetaceae</taxon>
        <taxon>Streptomyces</taxon>
    </lineage>
</organism>
<proteinExistence type="predicted"/>
<name>A0A0L0K9A4_9ACTN</name>
<comment type="caution">
    <text evidence="2">The sequence shown here is derived from an EMBL/GenBank/DDBJ whole genome shotgun (WGS) entry which is preliminary data.</text>
</comment>
<evidence type="ECO:0000259" key="1">
    <source>
        <dbReference type="Pfam" id="PF13349"/>
    </source>
</evidence>
<protein>
    <recommendedName>
        <fullName evidence="1">DUF4097 domain-containing protein</fullName>
    </recommendedName>
</protein>
<reference evidence="3" key="1">
    <citation type="submission" date="2014-07" db="EMBL/GenBank/DDBJ databases">
        <title>Genome sequencing of plant-pathogenic Streptomyces species.</title>
        <authorList>
            <person name="Harrison J."/>
            <person name="Sapp M."/>
            <person name="Thwaites R."/>
            <person name="Studholme D.J."/>
        </authorList>
    </citation>
    <scope>NUCLEOTIDE SEQUENCE [LARGE SCALE GENOMIC DNA]</scope>
    <source>
        <strain evidence="3">NCPPB 4445</strain>
    </source>
</reference>
<dbReference type="AlphaFoldDB" id="A0A0L0K9A4"/>
<evidence type="ECO:0000313" key="2">
    <source>
        <dbReference type="EMBL" id="KND34220.1"/>
    </source>
</evidence>
<dbReference type="EMBL" id="JPPY01000113">
    <property type="protein sequence ID" value="KND34220.1"/>
    <property type="molecule type" value="Genomic_DNA"/>
</dbReference>
<dbReference type="RefSeq" id="WP_050371365.1">
    <property type="nucleotide sequence ID" value="NZ_KQ257820.1"/>
</dbReference>
<dbReference type="Pfam" id="PF13349">
    <property type="entry name" value="DUF4097"/>
    <property type="match status" value="1"/>
</dbReference>
<accession>A0A0L0K9A4</accession>
<gene>
    <name evidence="2" type="ORF">IQ63_16745</name>
</gene>
<dbReference type="OrthoDB" id="3252095at2"/>